<dbReference type="WBParaSite" id="ACRNAN_Path_745.g2826.t1">
    <property type="protein sequence ID" value="ACRNAN_Path_745.g2826.t1"/>
    <property type="gene ID" value="ACRNAN_Path_745.g2826"/>
</dbReference>
<reference evidence="2" key="1">
    <citation type="submission" date="2022-11" db="UniProtKB">
        <authorList>
            <consortium name="WormBaseParasite"/>
        </authorList>
    </citation>
    <scope>IDENTIFICATION</scope>
</reference>
<dbReference type="Proteomes" id="UP000887540">
    <property type="component" value="Unplaced"/>
</dbReference>
<keyword evidence="1" id="KW-1185">Reference proteome</keyword>
<sequence length="273" mass="31874">MIAELMSNHRGKSNNLKSMDETLKMLKRAVFRIILVVDCDSAILEPFLRHAKKIIGDGFRAKSCNCNARYLDILGVEIFGNYLHVDKLELRESSEQFIKDVFSHSEDKMLPSLPKEIHLGELHMQDEEALQFNGLLDAADRLTLIISPHSHGNFCQSWFNMYQNCQDLSKLIGTFEFHLKKFCKYQGKSMFDRTIEFLKENKIQHTTERDYGILRYFYTVYNGHSYQLVIIMKYNVQDFLRNNSLEEAERAGIDFNALGFNNLDRISYCVKKL</sequence>
<dbReference type="AlphaFoldDB" id="A0A914CCD3"/>
<accession>A0A914CCD3</accession>
<protein>
    <submittedName>
        <fullName evidence="2">Uncharacterized protein</fullName>
    </submittedName>
</protein>
<organism evidence="1 2">
    <name type="scientific">Acrobeloides nanus</name>
    <dbReference type="NCBI Taxonomy" id="290746"/>
    <lineage>
        <taxon>Eukaryota</taxon>
        <taxon>Metazoa</taxon>
        <taxon>Ecdysozoa</taxon>
        <taxon>Nematoda</taxon>
        <taxon>Chromadorea</taxon>
        <taxon>Rhabditida</taxon>
        <taxon>Tylenchina</taxon>
        <taxon>Cephalobomorpha</taxon>
        <taxon>Cephaloboidea</taxon>
        <taxon>Cephalobidae</taxon>
        <taxon>Acrobeloides</taxon>
    </lineage>
</organism>
<name>A0A914CCD3_9BILA</name>
<evidence type="ECO:0000313" key="1">
    <source>
        <dbReference type="Proteomes" id="UP000887540"/>
    </source>
</evidence>
<evidence type="ECO:0000313" key="2">
    <source>
        <dbReference type="WBParaSite" id="ACRNAN_Path_745.g2826.t1"/>
    </source>
</evidence>
<proteinExistence type="predicted"/>